<dbReference type="AlphaFoldDB" id="A0A9N8ZMZ6"/>
<gene>
    <name evidence="2" type="ORF">RFULGI_LOCUS2469</name>
</gene>
<sequence>VKFLSINIQIDPIVEVDDANVRLEFKSIEVDDNNKPGDGKKLGNGKKTTEQKDEQGHFNDQQEEQGYCNDQQEDTSNNFD</sequence>
<dbReference type="Proteomes" id="UP000789396">
    <property type="component" value="Unassembled WGS sequence"/>
</dbReference>
<accession>A0A9N8ZMZ6</accession>
<keyword evidence="3" id="KW-1185">Reference proteome</keyword>
<name>A0A9N8ZMZ6_9GLOM</name>
<dbReference type="EMBL" id="CAJVPZ010001876">
    <property type="protein sequence ID" value="CAG8501700.1"/>
    <property type="molecule type" value="Genomic_DNA"/>
</dbReference>
<evidence type="ECO:0000313" key="2">
    <source>
        <dbReference type="EMBL" id="CAG8501700.1"/>
    </source>
</evidence>
<feature type="region of interest" description="Disordered" evidence="1">
    <location>
        <begin position="30"/>
        <end position="80"/>
    </location>
</feature>
<evidence type="ECO:0000313" key="3">
    <source>
        <dbReference type="Proteomes" id="UP000789396"/>
    </source>
</evidence>
<proteinExistence type="predicted"/>
<comment type="caution">
    <text evidence="2">The sequence shown here is derived from an EMBL/GenBank/DDBJ whole genome shotgun (WGS) entry which is preliminary data.</text>
</comment>
<feature type="compositionally biased region" description="Polar residues" evidence="1">
    <location>
        <begin position="68"/>
        <end position="80"/>
    </location>
</feature>
<evidence type="ECO:0000256" key="1">
    <source>
        <dbReference type="SAM" id="MobiDB-lite"/>
    </source>
</evidence>
<protein>
    <submittedName>
        <fullName evidence="2">2362_t:CDS:1</fullName>
    </submittedName>
</protein>
<dbReference type="OrthoDB" id="2449208at2759"/>
<feature type="non-terminal residue" evidence="2">
    <location>
        <position position="1"/>
    </location>
</feature>
<feature type="compositionally biased region" description="Basic and acidic residues" evidence="1">
    <location>
        <begin position="30"/>
        <end position="57"/>
    </location>
</feature>
<reference evidence="2" key="1">
    <citation type="submission" date="2021-06" db="EMBL/GenBank/DDBJ databases">
        <authorList>
            <person name="Kallberg Y."/>
            <person name="Tangrot J."/>
            <person name="Rosling A."/>
        </authorList>
    </citation>
    <scope>NUCLEOTIDE SEQUENCE</scope>
    <source>
        <strain evidence="2">IN212</strain>
    </source>
</reference>
<organism evidence="2 3">
    <name type="scientific">Racocetra fulgida</name>
    <dbReference type="NCBI Taxonomy" id="60492"/>
    <lineage>
        <taxon>Eukaryota</taxon>
        <taxon>Fungi</taxon>
        <taxon>Fungi incertae sedis</taxon>
        <taxon>Mucoromycota</taxon>
        <taxon>Glomeromycotina</taxon>
        <taxon>Glomeromycetes</taxon>
        <taxon>Diversisporales</taxon>
        <taxon>Gigasporaceae</taxon>
        <taxon>Racocetra</taxon>
    </lineage>
</organism>